<organism evidence="1 2">
    <name type="scientific">Escherichia phage APECc02</name>
    <dbReference type="NCBI Taxonomy" id="1655314"/>
    <lineage>
        <taxon>Viruses</taxon>
        <taxon>Duplodnaviria</taxon>
        <taxon>Heunggongvirae</taxon>
        <taxon>Uroviricota</taxon>
        <taxon>Caudoviricetes</taxon>
        <taxon>Vequintavirinae</taxon>
        <taxon>Vequintavirus</taxon>
        <taxon>Vequintavirus nomine</taxon>
        <taxon>Vequintavirus APECc02</taxon>
    </lineage>
</organism>
<gene>
    <name evidence="1" type="ORF">APCEc02_053</name>
</gene>
<evidence type="ECO:0000313" key="2">
    <source>
        <dbReference type="Proteomes" id="UP000224456"/>
    </source>
</evidence>
<dbReference type="EMBL" id="KR698074">
    <property type="protein sequence ID" value="AKO61807.1"/>
    <property type="molecule type" value="Genomic_DNA"/>
</dbReference>
<proteinExistence type="predicted"/>
<sequence length="50" mass="5920">MGAYLLKKKNFFRGVAIRSGMWIITINGELIPTTTKTRKEKQNEQQYPRY</sequence>
<protein>
    <submittedName>
        <fullName evidence="1">Uncharacterized protein</fullName>
    </submittedName>
</protein>
<reference evidence="1 2" key="1">
    <citation type="journal article" date="2016" name="PLoS ONE">
        <title>Three New Escherichia coli Phages from the Human Gut Show Promising Potential for Phage Therapy.</title>
        <authorList>
            <person name="Dalmasso M."/>
            <person name="Strain R."/>
            <person name="Neve H."/>
            <person name="Franz C.M."/>
            <person name="Cousin F.J."/>
            <person name="Ross R.P."/>
            <person name="Hill C."/>
        </authorList>
    </citation>
    <scope>NUCLEOTIDE SEQUENCE [LARGE SCALE GENOMIC DNA]</scope>
</reference>
<keyword evidence="2" id="KW-1185">Reference proteome</keyword>
<name>A0A0U2DEA5_9CAUD</name>
<dbReference type="Proteomes" id="UP000224456">
    <property type="component" value="Segment"/>
</dbReference>
<evidence type="ECO:0000313" key="1">
    <source>
        <dbReference type="EMBL" id="AKO61807.1"/>
    </source>
</evidence>
<accession>A0A0U2DEA5</accession>